<dbReference type="PANTHER" id="PTHR30620:SF16">
    <property type="entry name" value="LYSOSOMAL BETA GLUCOSIDASE"/>
    <property type="match status" value="1"/>
</dbReference>
<evidence type="ECO:0000313" key="10">
    <source>
        <dbReference type="Proteomes" id="UP001220610"/>
    </source>
</evidence>
<dbReference type="SMART" id="SM01217">
    <property type="entry name" value="Fn3_like"/>
    <property type="match status" value="1"/>
</dbReference>
<evidence type="ECO:0000256" key="6">
    <source>
        <dbReference type="ARBA" id="ARBA00023295"/>
    </source>
</evidence>
<dbReference type="Gene3D" id="3.40.50.1700">
    <property type="entry name" value="Glycoside hydrolase family 3 C-terminal domain"/>
    <property type="match status" value="1"/>
</dbReference>
<dbReference type="PANTHER" id="PTHR30620">
    <property type="entry name" value="PERIPLASMIC BETA-GLUCOSIDASE-RELATED"/>
    <property type="match status" value="1"/>
</dbReference>
<evidence type="ECO:0000256" key="5">
    <source>
        <dbReference type="ARBA" id="ARBA00022801"/>
    </source>
</evidence>
<dbReference type="Pfam" id="PF00933">
    <property type="entry name" value="Glyco_hydro_3"/>
    <property type="match status" value="1"/>
</dbReference>
<dbReference type="InterPro" id="IPR001764">
    <property type="entry name" value="Glyco_hydro_3_N"/>
</dbReference>
<dbReference type="Pfam" id="PF14310">
    <property type="entry name" value="Fn3-like"/>
    <property type="match status" value="1"/>
</dbReference>
<protein>
    <recommendedName>
        <fullName evidence="3">beta-glucosidase</fullName>
        <ecNumber evidence="3">3.2.1.21</ecNumber>
    </recommendedName>
</protein>
<dbReference type="SUPFAM" id="SSF51445">
    <property type="entry name" value="(Trans)glycosidases"/>
    <property type="match status" value="1"/>
</dbReference>
<evidence type="ECO:0000259" key="8">
    <source>
        <dbReference type="SMART" id="SM01217"/>
    </source>
</evidence>
<dbReference type="InterPro" id="IPR026891">
    <property type="entry name" value="Fn3-like"/>
</dbReference>
<comment type="catalytic activity">
    <reaction evidence="1">
        <text>Hydrolysis of terminal, non-reducing beta-D-glucosyl residues with release of beta-D-glucose.</text>
        <dbReference type="EC" id="3.2.1.21"/>
    </reaction>
</comment>
<dbReference type="Gene3D" id="3.20.20.300">
    <property type="entry name" value="Glycoside hydrolase, family 3, N-terminal domain"/>
    <property type="match status" value="1"/>
</dbReference>
<evidence type="ECO:0000256" key="7">
    <source>
        <dbReference type="SAM" id="SignalP"/>
    </source>
</evidence>
<name>A0AAJ5WRD4_9BACT</name>
<comment type="similarity">
    <text evidence="2">Belongs to the glycosyl hydrolase 3 family.</text>
</comment>
<dbReference type="PRINTS" id="PR00133">
    <property type="entry name" value="GLHYDRLASE3"/>
</dbReference>
<dbReference type="InterPro" id="IPR017853">
    <property type="entry name" value="GH"/>
</dbReference>
<keyword evidence="5 9" id="KW-0378">Hydrolase</keyword>
<gene>
    <name evidence="9" type="ORF">P0Y53_22975</name>
</gene>
<evidence type="ECO:0000256" key="1">
    <source>
        <dbReference type="ARBA" id="ARBA00000448"/>
    </source>
</evidence>
<feature type="domain" description="Fibronectin type III-like" evidence="8">
    <location>
        <begin position="672"/>
        <end position="741"/>
    </location>
</feature>
<accession>A0AAJ5WRD4</accession>
<keyword evidence="6" id="KW-0326">Glycosidase</keyword>
<dbReference type="Pfam" id="PF01915">
    <property type="entry name" value="Glyco_hydro_3_C"/>
    <property type="match status" value="1"/>
</dbReference>
<proteinExistence type="inferred from homology"/>
<dbReference type="FunFam" id="3.20.20.300:FF:000007">
    <property type="entry name" value="Lysosomal beta glucosidase"/>
    <property type="match status" value="1"/>
</dbReference>
<dbReference type="FunFam" id="2.60.40.10:FF:000495">
    <property type="entry name" value="Periplasmic beta-glucosidase"/>
    <property type="match status" value="1"/>
</dbReference>
<dbReference type="GO" id="GO:0008422">
    <property type="term" value="F:beta-glucosidase activity"/>
    <property type="evidence" value="ECO:0007669"/>
    <property type="project" value="UniProtKB-EC"/>
</dbReference>
<dbReference type="InterPro" id="IPR051915">
    <property type="entry name" value="Cellulose_Degrad_GH3"/>
</dbReference>
<dbReference type="GO" id="GO:0009251">
    <property type="term" value="P:glucan catabolic process"/>
    <property type="evidence" value="ECO:0007669"/>
    <property type="project" value="TreeGrafter"/>
</dbReference>
<organism evidence="9 10">
    <name type="scientific">Candidatus Pseudobacter hemicellulosilyticus</name>
    <dbReference type="NCBI Taxonomy" id="3121375"/>
    <lineage>
        <taxon>Bacteria</taxon>
        <taxon>Pseudomonadati</taxon>
        <taxon>Bacteroidota</taxon>
        <taxon>Chitinophagia</taxon>
        <taxon>Chitinophagales</taxon>
        <taxon>Chitinophagaceae</taxon>
        <taxon>Pseudobacter</taxon>
    </lineage>
</organism>
<feature type="chain" id="PRO_5042582275" description="beta-glucosidase" evidence="7">
    <location>
        <begin position="22"/>
        <end position="747"/>
    </location>
</feature>
<feature type="signal peptide" evidence="7">
    <location>
        <begin position="1"/>
        <end position="21"/>
    </location>
</feature>
<reference evidence="9" key="1">
    <citation type="submission" date="2023-03" db="EMBL/GenBank/DDBJ databases">
        <title>Andean soil-derived lignocellulolytic bacterial consortium as a source of novel taxa and putative plastic-active enzymes.</title>
        <authorList>
            <person name="Diaz-Garcia L."/>
            <person name="Chuvochina M."/>
            <person name="Feuerriegel G."/>
            <person name="Bunk B."/>
            <person name="Sproer C."/>
            <person name="Streit W.R."/>
            <person name="Rodriguez L.M."/>
            <person name="Overmann J."/>
            <person name="Jimenez D.J."/>
        </authorList>
    </citation>
    <scope>NUCLEOTIDE SEQUENCE</scope>
    <source>
        <strain evidence="9">MAG 7</strain>
    </source>
</reference>
<evidence type="ECO:0000256" key="3">
    <source>
        <dbReference type="ARBA" id="ARBA00012744"/>
    </source>
</evidence>
<dbReference type="SUPFAM" id="SSF52279">
    <property type="entry name" value="Beta-D-glucan exohydrolase, C-terminal domain"/>
    <property type="match status" value="1"/>
</dbReference>
<dbReference type="EC" id="3.2.1.21" evidence="3"/>
<dbReference type="AlphaFoldDB" id="A0AAJ5WRD4"/>
<evidence type="ECO:0000256" key="2">
    <source>
        <dbReference type="ARBA" id="ARBA00005336"/>
    </source>
</evidence>
<evidence type="ECO:0000313" key="9">
    <source>
        <dbReference type="EMBL" id="WEK35365.1"/>
    </source>
</evidence>
<dbReference type="InterPro" id="IPR036881">
    <property type="entry name" value="Glyco_hydro_3_C_sf"/>
</dbReference>
<dbReference type="InterPro" id="IPR036962">
    <property type="entry name" value="Glyco_hydro_3_N_sf"/>
</dbReference>
<dbReference type="Proteomes" id="UP001220610">
    <property type="component" value="Chromosome"/>
</dbReference>
<dbReference type="InterPro" id="IPR002772">
    <property type="entry name" value="Glyco_hydro_3_C"/>
</dbReference>
<keyword evidence="4 7" id="KW-0732">Signal</keyword>
<evidence type="ECO:0000256" key="4">
    <source>
        <dbReference type="ARBA" id="ARBA00022729"/>
    </source>
</evidence>
<dbReference type="Gene3D" id="2.60.40.10">
    <property type="entry name" value="Immunoglobulins"/>
    <property type="match status" value="1"/>
</dbReference>
<sequence length="747" mass="82380">MLKMILTRTRMALLCLLPAVAAAQEAQTEKRIAELVNRMTLEEKAGQMTQITVEGILKRTKGEITEPYEVDPEKLKEAISRYKVGSILNVGGNAQSLRSWQKRITDIQQVALKERLAIPVLYGIDAIHGNNYCAESVLYPQQISMAASFNNDLVKKIAEATAYETRACFIPWTFSPVLDLGRNPSWPRLWEGYGEDPYLAARLGIATIAGYEGNGPSLNKYQVASCLKHFVGYSAPLSGHDRTPAWIPDRELREYYLPPFKAAIAQGAKTIMINSAEINGIPVHINKKILTDLLKNELQFKGLLVSDWQDIKYLFQRHHVASDHSEAIAMAINAGIDMSMVPDDFSFTTALIALVKKGKIPMARINDAVTRILRVKFYAGLFTNPVGNPDDYPLFAGPEHEQLSYTAATESITLLKNDQDILPLSTGKKILVAGPAASSMRALNGGWSRNWQGDNSDETEKDRNTILEALQERFGNNLQYLEGCGFESTGDLSALAEKAKEADLILLCLGENSYTENFGNIHDLTLPAPQLELASAAARTGKPVILVLAEGRPRVISSIEPLVSAVLLAYLPGNEGGNAIADIITGSINPSGKLPYTYPRHPNSLLPYYHKYTEGADVDPHGFSPQWEFGHGLSYTRFSYSNLQLSSKTLTANGRLRVSVDISNTGQRTGKETVLLYTSDLVASITPEVKRLRGYQKIALQPGERQTVTFEISPEQLSFIDATLRSVTEPGAFRVSIGGLQDEFHYQ</sequence>
<dbReference type="InterPro" id="IPR013783">
    <property type="entry name" value="Ig-like_fold"/>
</dbReference>
<dbReference type="EMBL" id="CP119311">
    <property type="protein sequence ID" value="WEK35365.1"/>
    <property type="molecule type" value="Genomic_DNA"/>
</dbReference>